<gene>
    <name evidence="1" type="ORF">M407DRAFT_102021</name>
</gene>
<proteinExistence type="predicted"/>
<reference evidence="1 2" key="1">
    <citation type="submission" date="2014-04" db="EMBL/GenBank/DDBJ databases">
        <authorList>
            <consortium name="DOE Joint Genome Institute"/>
            <person name="Kuo A."/>
            <person name="Girlanda M."/>
            <person name="Perotto S."/>
            <person name="Kohler A."/>
            <person name="Nagy L.G."/>
            <person name="Floudas D."/>
            <person name="Copeland A."/>
            <person name="Barry K.W."/>
            <person name="Cichocki N."/>
            <person name="Veneault-Fourrey C."/>
            <person name="LaButti K."/>
            <person name="Lindquist E.A."/>
            <person name="Lipzen A."/>
            <person name="Lundell T."/>
            <person name="Morin E."/>
            <person name="Murat C."/>
            <person name="Sun H."/>
            <person name="Tunlid A."/>
            <person name="Henrissat B."/>
            <person name="Grigoriev I.V."/>
            <person name="Hibbett D.S."/>
            <person name="Martin F."/>
            <person name="Nordberg H.P."/>
            <person name="Cantor M.N."/>
            <person name="Hua S.X."/>
        </authorList>
    </citation>
    <scope>NUCLEOTIDE SEQUENCE [LARGE SCALE GENOMIC DNA]</scope>
    <source>
        <strain evidence="1 2">MUT 4182</strain>
    </source>
</reference>
<dbReference type="AlphaFoldDB" id="A0A0C3Q5B5"/>
<dbReference type="HOGENOM" id="CLU_2943528_0_0_1"/>
<protein>
    <submittedName>
        <fullName evidence="1">Uncharacterized protein</fullName>
    </submittedName>
</protein>
<sequence length="60" mass="7064">MINCDDGEWRIYDAEWLRKMLPALKEIRHGQNDGTFPPFRCTPLINLIERLLSDNVHPTL</sequence>
<accession>A0A0C3Q5B5</accession>
<keyword evidence="2" id="KW-1185">Reference proteome</keyword>
<dbReference type="Proteomes" id="UP000054248">
    <property type="component" value="Unassembled WGS sequence"/>
</dbReference>
<dbReference type="EMBL" id="KN823063">
    <property type="protein sequence ID" value="KIO24310.1"/>
    <property type="molecule type" value="Genomic_DNA"/>
</dbReference>
<evidence type="ECO:0000313" key="2">
    <source>
        <dbReference type="Proteomes" id="UP000054248"/>
    </source>
</evidence>
<name>A0A0C3Q5B5_9AGAM</name>
<organism evidence="1 2">
    <name type="scientific">Tulasnella calospora MUT 4182</name>
    <dbReference type="NCBI Taxonomy" id="1051891"/>
    <lineage>
        <taxon>Eukaryota</taxon>
        <taxon>Fungi</taxon>
        <taxon>Dikarya</taxon>
        <taxon>Basidiomycota</taxon>
        <taxon>Agaricomycotina</taxon>
        <taxon>Agaricomycetes</taxon>
        <taxon>Cantharellales</taxon>
        <taxon>Tulasnellaceae</taxon>
        <taxon>Tulasnella</taxon>
    </lineage>
</organism>
<evidence type="ECO:0000313" key="1">
    <source>
        <dbReference type="EMBL" id="KIO24310.1"/>
    </source>
</evidence>
<reference evidence="2" key="2">
    <citation type="submission" date="2015-01" db="EMBL/GenBank/DDBJ databases">
        <title>Evolutionary Origins and Diversification of the Mycorrhizal Mutualists.</title>
        <authorList>
            <consortium name="DOE Joint Genome Institute"/>
            <consortium name="Mycorrhizal Genomics Consortium"/>
            <person name="Kohler A."/>
            <person name="Kuo A."/>
            <person name="Nagy L.G."/>
            <person name="Floudas D."/>
            <person name="Copeland A."/>
            <person name="Barry K.W."/>
            <person name="Cichocki N."/>
            <person name="Veneault-Fourrey C."/>
            <person name="LaButti K."/>
            <person name="Lindquist E.A."/>
            <person name="Lipzen A."/>
            <person name="Lundell T."/>
            <person name="Morin E."/>
            <person name="Murat C."/>
            <person name="Riley R."/>
            <person name="Ohm R."/>
            <person name="Sun H."/>
            <person name="Tunlid A."/>
            <person name="Henrissat B."/>
            <person name="Grigoriev I.V."/>
            <person name="Hibbett D.S."/>
            <person name="Martin F."/>
        </authorList>
    </citation>
    <scope>NUCLEOTIDE SEQUENCE [LARGE SCALE GENOMIC DNA]</scope>
    <source>
        <strain evidence="2">MUT 4182</strain>
    </source>
</reference>